<dbReference type="GeneID" id="111108396"/>
<feature type="domain" description="Tyrosine-protein phosphatase" evidence="7">
    <location>
        <begin position="958"/>
        <end position="1206"/>
    </location>
</feature>
<proteinExistence type="inferred from homology"/>
<dbReference type="PROSITE" id="PS00383">
    <property type="entry name" value="TYR_PHOSPHATASE_1"/>
    <property type="match status" value="1"/>
</dbReference>
<dbReference type="CDD" id="cd00047">
    <property type="entry name" value="PTPc"/>
    <property type="match status" value="2"/>
</dbReference>
<keyword evidence="4" id="KW-0904">Protein phosphatase</keyword>
<evidence type="ECO:0000259" key="7">
    <source>
        <dbReference type="PROSITE" id="PS50055"/>
    </source>
</evidence>
<dbReference type="Pfam" id="PF00102">
    <property type="entry name" value="Y_phosphatase"/>
    <property type="match status" value="2"/>
</dbReference>
<keyword evidence="6" id="KW-0472">Membrane</keyword>
<dbReference type="InterPro" id="IPR016130">
    <property type="entry name" value="Tyr_Pase_AS"/>
</dbReference>
<evidence type="ECO:0000256" key="4">
    <source>
        <dbReference type="ARBA" id="ARBA00022912"/>
    </source>
</evidence>
<dbReference type="InterPro" id="IPR000387">
    <property type="entry name" value="Tyr_Pase_dom"/>
</dbReference>
<gene>
    <name evidence="10" type="primary">LOC111108396</name>
</gene>
<dbReference type="SMART" id="SM00181">
    <property type="entry name" value="EGF"/>
    <property type="match status" value="8"/>
</dbReference>
<comment type="catalytic activity">
    <reaction evidence="5">
        <text>O-phospho-L-tyrosyl-[protein] + H2O = L-tyrosyl-[protein] + phosphate</text>
        <dbReference type="Rhea" id="RHEA:10684"/>
        <dbReference type="Rhea" id="RHEA-COMP:10136"/>
        <dbReference type="Rhea" id="RHEA-COMP:20101"/>
        <dbReference type="ChEBI" id="CHEBI:15377"/>
        <dbReference type="ChEBI" id="CHEBI:43474"/>
        <dbReference type="ChEBI" id="CHEBI:46858"/>
        <dbReference type="ChEBI" id="CHEBI:61978"/>
        <dbReference type="EC" id="3.1.3.48"/>
    </reaction>
</comment>
<keyword evidence="3" id="KW-0378">Hydrolase</keyword>
<organism evidence="9 10">
    <name type="scientific">Crassostrea virginica</name>
    <name type="common">Eastern oyster</name>
    <dbReference type="NCBI Taxonomy" id="6565"/>
    <lineage>
        <taxon>Eukaryota</taxon>
        <taxon>Metazoa</taxon>
        <taxon>Spiralia</taxon>
        <taxon>Lophotrochozoa</taxon>
        <taxon>Mollusca</taxon>
        <taxon>Bivalvia</taxon>
        <taxon>Autobranchia</taxon>
        <taxon>Pteriomorphia</taxon>
        <taxon>Ostreida</taxon>
        <taxon>Ostreoidea</taxon>
        <taxon>Ostreidae</taxon>
        <taxon>Crassostrea</taxon>
    </lineage>
</organism>
<feature type="domain" description="Tyrosine specific protein phosphatases" evidence="8">
    <location>
        <begin position="1144"/>
        <end position="1197"/>
    </location>
</feature>
<dbReference type="SUPFAM" id="SSF49785">
    <property type="entry name" value="Galactose-binding domain-like"/>
    <property type="match status" value="1"/>
</dbReference>
<sequence>MYILTLQIIMGCFFINPIKSVSLPNIALGKDAIQSRTHDRTTGAEKAVDGMKSDLSVNGGQCALSGSNFKTATWRVDLGDISSIDHITIYYRTDHSPWENNGFRATFLGFYVYVSNTTNRNEGHICFHDNGYFNISTIPPVLTLNCSLHGKYVIYYNERISGQPSYYSPFSEINLCEFEIYGCQQGSYGENCVSSCPVNCLSNLCELVTGNCFQCDAGYKGPRCQIECDGGTYGQGCSSTCGSCINNTQCHHITGTCVQGCGPGYQGNKCKEECPFGKYGINCQHDCSSTCNASHSCNRTTGECVGGCEAGWKGIFCEQQCDGGMYGQDCGNTCGSCINNTQCHHVNGTCLKGCGPGYKGDKCTEECPLGTYGNDCKNDCSTMCSDSNHCNRTTGECIGGCKPGWKGFFCKQECDGGTYGQACSKTCGSCINGTQCHHVNGSCLQGCGAGFQGDNCTEECTAGTYGNNCKHSCSITCNVTTRCEITTGKCVGECISGWKGFWCELQCDGGMYGQACSKTCGSCINNTQCHHINGSCLQGCGPGHLGDKCTPASTEELSNEQSNGNAAIIGGVVGTTSVFAVAIVFVFFFRRWKTRESKANESDRKKFETGIDNDGFSTLPENVETKDTVMVARPLETSSVDMYENADQVPDVYINEIKQTIEVKSRNKNSGFRKEYSLLPNGEKYPCSAAKQPGNATKNRFKTTFPYDHSRVVLKVDNAISSDYINANYIAGPVREHEYIASQGPKQHTVNDFWAMIWQENITQIVMLTGLIEGGKVKCSKYWPDLGIEKECGNMKIRLEKEMYFASHAVRSMKLFNKAANTFRSLTQYHYTSWPDHGTPEPLDLVLFHNHVMTSRASSDTSPLVVHCSAGIGRTGTYIALDALCKTGKTSGKVNVMECVKAMRTDRMNMVQTYEQYMTIYVALFEAFRAPIKALNVSDFVQKAESMHNHEPANRTVIRKEFQQLHTILPEYGPEDYKFAKENNSTNSPNTILPLDKYGLHLTPLPNCRGSFINAVYLPSCKDEKAFILTEYPSSESIVNFLRLIKDHEADYIVFMNPSDDFMKGKIPSTSEPISYPPFTLSLQSATESDVKTKKLLISRSGQEAKTCVVVEPIALIDTSKPDTSTIRKLVNYALGISTVNAAIVVSKDGAERCGMFCAIYNCLQQMRIEDSVDVFTAVRQMRIRRPELCQTQEEYGFIYKTLLDHIQSESENVYCNM</sequence>
<evidence type="ECO:0000313" key="9">
    <source>
        <dbReference type="Proteomes" id="UP000694844"/>
    </source>
</evidence>
<dbReference type="PRINTS" id="PR00700">
    <property type="entry name" value="PRTYPHPHTASE"/>
</dbReference>
<dbReference type="AlphaFoldDB" id="A0A8B8BAC0"/>
<keyword evidence="9" id="KW-1185">Reference proteome</keyword>
<dbReference type="InterPro" id="IPR008979">
    <property type="entry name" value="Galactose-bd-like_sf"/>
</dbReference>
<dbReference type="PROSITE" id="PS50055">
    <property type="entry name" value="TYR_PHOSPHATASE_PTP"/>
    <property type="match status" value="2"/>
</dbReference>
<evidence type="ECO:0000256" key="5">
    <source>
        <dbReference type="ARBA" id="ARBA00051722"/>
    </source>
</evidence>
<dbReference type="Gene3D" id="2.60.120.260">
    <property type="entry name" value="Galactose-binding domain-like"/>
    <property type="match status" value="1"/>
</dbReference>
<dbReference type="KEGG" id="cvn:111108396"/>
<evidence type="ECO:0000256" key="1">
    <source>
        <dbReference type="ARBA" id="ARBA00009580"/>
    </source>
</evidence>
<keyword evidence="6" id="KW-1133">Transmembrane helix</keyword>
<dbReference type="FunFam" id="3.90.190.10:FF:000102">
    <property type="entry name" value="Receptor-type tyrosine-protein phosphatase"/>
    <property type="match status" value="1"/>
</dbReference>
<feature type="domain" description="Tyrosine-protein phosphatase" evidence="7">
    <location>
        <begin position="672"/>
        <end position="927"/>
    </location>
</feature>
<dbReference type="InterPro" id="IPR003595">
    <property type="entry name" value="Tyr_Pase_cat"/>
</dbReference>
<evidence type="ECO:0000259" key="8">
    <source>
        <dbReference type="PROSITE" id="PS50056"/>
    </source>
</evidence>
<dbReference type="PROSITE" id="PS50056">
    <property type="entry name" value="TYR_PHOSPHATASE_2"/>
    <property type="match status" value="2"/>
</dbReference>
<evidence type="ECO:0000313" key="10">
    <source>
        <dbReference type="RefSeq" id="XP_022299956.1"/>
    </source>
</evidence>
<dbReference type="EC" id="3.1.3.48" evidence="2"/>
<feature type="transmembrane region" description="Helical" evidence="6">
    <location>
        <begin position="566"/>
        <end position="589"/>
    </location>
</feature>
<dbReference type="SUPFAM" id="SSF52799">
    <property type="entry name" value="(Phosphotyrosine protein) phosphatases II"/>
    <property type="match status" value="2"/>
</dbReference>
<dbReference type="InterPro" id="IPR029021">
    <property type="entry name" value="Prot-tyrosine_phosphatase-like"/>
</dbReference>
<accession>A0A8B8BAC0</accession>
<dbReference type="GO" id="GO:0004725">
    <property type="term" value="F:protein tyrosine phosphatase activity"/>
    <property type="evidence" value="ECO:0007669"/>
    <property type="project" value="UniProtKB-EC"/>
</dbReference>
<feature type="domain" description="Tyrosine specific protein phosphatases" evidence="8">
    <location>
        <begin position="843"/>
        <end position="918"/>
    </location>
</feature>
<dbReference type="Proteomes" id="UP000694844">
    <property type="component" value="Chromosome 8"/>
</dbReference>
<evidence type="ECO:0000256" key="6">
    <source>
        <dbReference type="SAM" id="Phobius"/>
    </source>
</evidence>
<dbReference type="InterPro" id="IPR000742">
    <property type="entry name" value="EGF"/>
</dbReference>
<dbReference type="PANTHER" id="PTHR19134">
    <property type="entry name" value="RECEPTOR-TYPE TYROSINE-PROTEIN PHOSPHATASE"/>
    <property type="match status" value="1"/>
</dbReference>
<protein>
    <recommendedName>
        <fullName evidence="2">protein-tyrosine-phosphatase</fullName>
        <ecNumber evidence="2">3.1.3.48</ecNumber>
    </recommendedName>
</protein>
<dbReference type="SMART" id="SM00194">
    <property type="entry name" value="PTPc"/>
    <property type="match status" value="2"/>
</dbReference>
<reference evidence="10" key="1">
    <citation type="submission" date="2025-08" db="UniProtKB">
        <authorList>
            <consortium name="RefSeq"/>
        </authorList>
    </citation>
    <scope>IDENTIFICATION</scope>
    <source>
        <tissue evidence="10">Whole sample</tissue>
    </source>
</reference>
<keyword evidence="6" id="KW-0812">Transmembrane</keyword>
<dbReference type="InterPro" id="IPR050348">
    <property type="entry name" value="Protein-Tyr_Phosphatase"/>
</dbReference>
<dbReference type="OrthoDB" id="6131898at2759"/>
<dbReference type="Gene3D" id="3.90.190.10">
    <property type="entry name" value="Protein tyrosine phosphatase superfamily"/>
    <property type="match status" value="2"/>
</dbReference>
<evidence type="ECO:0000256" key="3">
    <source>
        <dbReference type="ARBA" id="ARBA00022801"/>
    </source>
</evidence>
<evidence type="ECO:0000256" key="2">
    <source>
        <dbReference type="ARBA" id="ARBA00013064"/>
    </source>
</evidence>
<dbReference type="InterPro" id="IPR000242">
    <property type="entry name" value="PTP_cat"/>
</dbReference>
<comment type="similarity">
    <text evidence="1">Belongs to the protein-tyrosine phosphatase family.</text>
</comment>
<dbReference type="RefSeq" id="XP_022299956.1">
    <property type="nucleotide sequence ID" value="XM_022444248.1"/>
</dbReference>
<dbReference type="PANTHER" id="PTHR19134:SF562">
    <property type="entry name" value="PROTEIN-TYROSINE-PHOSPHATASE"/>
    <property type="match status" value="1"/>
</dbReference>
<dbReference type="SMART" id="SM00404">
    <property type="entry name" value="PTPc_motif"/>
    <property type="match status" value="2"/>
</dbReference>
<dbReference type="Gene3D" id="2.170.300.10">
    <property type="entry name" value="Tie2 ligand-binding domain superfamily"/>
    <property type="match status" value="2"/>
</dbReference>
<name>A0A8B8BAC0_CRAVI</name>